<keyword evidence="1" id="KW-1133">Transmembrane helix</keyword>
<sequence length="65" mass="7351">MRKTEWLIVTLIIAMGLSCLFLSASSFREVSLLQLGRSLGRTCLPMMAAVGIVGFVYWCIQRKRK</sequence>
<organism evidence="2 4">
    <name type="scientific">Paenibacillus macerans</name>
    <name type="common">Bacillus macerans</name>
    <dbReference type="NCBI Taxonomy" id="44252"/>
    <lineage>
        <taxon>Bacteria</taxon>
        <taxon>Bacillati</taxon>
        <taxon>Bacillota</taxon>
        <taxon>Bacilli</taxon>
        <taxon>Bacillales</taxon>
        <taxon>Paenibacillaceae</taxon>
        <taxon>Paenibacillus</taxon>
    </lineage>
</organism>
<evidence type="ECO:0000313" key="3">
    <source>
        <dbReference type="EMBL" id="MUG21394.1"/>
    </source>
</evidence>
<accession>A0A090ZXN2</accession>
<dbReference type="Proteomes" id="UP000029278">
    <property type="component" value="Unassembled WGS sequence"/>
</dbReference>
<name>A0A090ZXN2_PAEMA</name>
<dbReference type="EMBL" id="JMQA01000025">
    <property type="protein sequence ID" value="KFN08891.1"/>
    <property type="molecule type" value="Genomic_DNA"/>
</dbReference>
<keyword evidence="1" id="KW-0812">Transmembrane</keyword>
<reference evidence="3 5" key="2">
    <citation type="submission" date="2019-11" db="EMBL/GenBank/DDBJ databases">
        <title>Draft genome sequences of five Paenibacillus species of dairy origin.</title>
        <authorList>
            <person name="Olajide A.M."/>
            <person name="Chen S."/>
            <person name="Lapointe G."/>
        </authorList>
    </citation>
    <scope>NUCLEOTIDE SEQUENCE [LARGE SCALE GENOMIC DNA]</scope>
    <source>
        <strain evidence="3 5">3CT49</strain>
    </source>
</reference>
<dbReference type="HOGENOM" id="CLU_205932_0_0_9"/>
<dbReference type="EMBL" id="WNZZ01000002">
    <property type="protein sequence ID" value="MUG21394.1"/>
    <property type="molecule type" value="Genomic_DNA"/>
</dbReference>
<keyword evidence="1" id="KW-0472">Membrane</keyword>
<evidence type="ECO:0000313" key="5">
    <source>
        <dbReference type="Proteomes" id="UP000442469"/>
    </source>
</evidence>
<gene>
    <name evidence="2" type="ORF">DJ90_5123</name>
    <name evidence="3" type="ORF">GNQ08_02975</name>
</gene>
<dbReference type="STRING" id="44252.DJ90_5123"/>
<evidence type="ECO:0000313" key="4">
    <source>
        <dbReference type="Proteomes" id="UP000029278"/>
    </source>
</evidence>
<dbReference type="PROSITE" id="PS51257">
    <property type="entry name" value="PROKAR_LIPOPROTEIN"/>
    <property type="match status" value="1"/>
</dbReference>
<comment type="caution">
    <text evidence="2">The sequence shown here is derived from an EMBL/GenBank/DDBJ whole genome shotgun (WGS) entry which is preliminary data.</text>
</comment>
<evidence type="ECO:0000256" key="1">
    <source>
        <dbReference type="SAM" id="Phobius"/>
    </source>
</evidence>
<reference evidence="2 4" key="1">
    <citation type="submission" date="2014-04" db="EMBL/GenBank/DDBJ databases">
        <authorList>
            <person name="Bishop-Lilly K.A."/>
            <person name="Broomall S.M."/>
            <person name="Chain P.S."/>
            <person name="Chertkov O."/>
            <person name="Coyne S.R."/>
            <person name="Daligault H.E."/>
            <person name="Davenport K.W."/>
            <person name="Erkkila T."/>
            <person name="Frey K.G."/>
            <person name="Gibbons H.S."/>
            <person name="Gu W."/>
            <person name="Jaissle J."/>
            <person name="Johnson S.L."/>
            <person name="Koroleva G.I."/>
            <person name="Ladner J.T."/>
            <person name="Lo C.-C."/>
            <person name="Minogue T.D."/>
            <person name="Munk C."/>
            <person name="Palacios G.F."/>
            <person name="Redden C.L."/>
            <person name="Rosenzweig C.N."/>
            <person name="Scholz M.B."/>
            <person name="Teshima H."/>
            <person name="Xu Y."/>
        </authorList>
    </citation>
    <scope>NUCLEOTIDE SEQUENCE [LARGE SCALE GENOMIC DNA]</scope>
    <source>
        <strain evidence="2 4">8244</strain>
    </source>
</reference>
<dbReference type="RefSeq" id="WP_036622890.1">
    <property type="nucleotide sequence ID" value="NZ_CP086393.1"/>
</dbReference>
<keyword evidence="4" id="KW-1185">Reference proteome</keyword>
<dbReference type="AlphaFoldDB" id="A0A090ZXN2"/>
<proteinExistence type="predicted"/>
<evidence type="ECO:0000313" key="2">
    <source>
        <dbReference type="EMBL" id="KFN08891.1"/>
    </source>
</evidence>
<feature type="transmembrane region" description="Helical" evidence="1">
    <location>
        <begin position="39"/>
        <end position="60"/>
    </location>
</feature>
<dbReference type="Proteomes" id="UP000442469">
    <property type="component" value="Unassembled WGS sequence"/>
</dbReference>
<feature type="transmembrane region" description="Helical" evidence="1">
    <location>
        <begin position="7"/>
        <end position="27"/>
    </location>
</feature>
<dbReference type="PATRIC" id="fig|44252.3.peg.2735"/>
<protein>
    <submittedName>
        <fullName evidence="2">Putative membrane protein</fullName>
    </submittedName>
</protein>
<dbReference type="GeneID" id="77007143"/>
<dbReference type="OrthoDB" id="2643649at2"/>